<gene>
    <name evidence="1" type="ORF">A6769_03895</name>
</gene>
<name>A0A367RX03_NOSPU</name>
<evidence type="ECO:0000313" key="2">
    <source>
        <dbReference type="Proteomes" id="UP000252085"/>
    </source>
</evidence>
<dbReference type="EMBL" id="LXQE01000075">
    <property type="protein sequence ID" value="RCJ40509.1"/>
    <property type="molecule type" value="Genomic_DNA"/>
</dbReference>
<evidence type="ECO:0000313" key="1">
    <source>
        <dbReference type="EMBL" id="RCJ40509.1"/>
    </source>
</evidence>
<sequence length="81" mass="8289">MERLRISDLSFCEDEVSDLSQVQGGVASAYARGYSTAKKSSYKIDKSGISAEISGAIGAGIAAAITDGDKVIASVDTSAKV</sequence>
<organism evidence="1 2">
    <name type="scientific">Nostoc punctiforme NIES-2108</name>
    <dbReference type="NCBI Taxonomy" id="1356359"/>
    <lineage>
        <taxon>Bacteria</taxon>
        <taxon>Bacillati</taxon>
        <taxon>Cyanobacteriota</taxon>
        <taxon>Cyanophyceae</taxon>
        <taxon>Nostocales</taxon>
        <taxon>Nostocaceae</taxon>
        <taxon>Nostoc</taxon>
    </lineage>
</organism>
<accession>A0A367RX03</accession>
<proteinExistence type="predicted"/>
<dbReference type="Proteomes" id="UP000252085">
    <property type="component" value="Unassembled WGS sequence"/>
</dbReference>
<dbReference type="AlphaFoldDB" id="A0A367RX03"/>
<reference evidence="1 2" key="1">
    <citation type="submission" date="2016-04" db="EMBL/GenBank/DDBJ databases">
        <authorList>
            <person name="Evans L.H."/>
            <person name="Alamgir A."/>
            <person name="Owens N."/>
            <person name="Weber N.D."/>
            <person name="Virtaneva K."/>
            <person name="Barbian K."/>
            <person name="Babar A."/>
            <person name="Rosenke K."/>
        </authorList>
    </citation>
    <scope>NUCLEOTIDE SEQUENCE [LARGE SCALE GENOMIC DNA]</scope>
    <source>
        <strain evidence="1">NIES-2108</strain>
    </source>
</reference>
<comment type="caution">
    <text evidence="1">The sequence shown here is derived from an EMBL/GenBank/DDBJ whole genome shotgun (WGS) entry which is preliminary data.</text>
</comment>
<protein>
    <submittedName>
        <fullName evidence="1">Uncharacterized protein</fullName>
    </submittedName>
</protein>